<dbReference type="InterPro" id="IPR036812">
    <property type="entry name" value="NAD(P)_OxRdtase_dom_sf"/>
</dbReference>
<dbReference type="PROSITE" id="PS51379">
    <property type="entry name" value="4FE4S_FER_2"/>
    <property type="match status" value="1"/>
</dbReference>
<dbReference type="GO" id="GO:0046872">
    <property type="term" value="F:metal ion binding"/>
    <property type="evidence" value="ECO:0007669"/>
    <property type="project" value="UniProtKB-KW"/>
</dbReference>
<reference evidence="5" key="1">
    <citation type="submission" date="2019-11" db="EMBL/GenBank/DDBJ databases">
        <title>Microbial mats filling the niche in hypersaline microbial mats.</title>
        <authorList>
            <person name="Wong H.L."/>
            <person name="Macleod F.I."/>
            <person name="White R.A. III"/>
            <person name="Burns B.P."/>
        </authorList>
    </citation>
    <scope>NUCLEOTIDE SEQUENCE</scope>
    <source>
        <strain evidence="5">Rbin_158</strain>
    </source>
</reference>
<dbReference type="GO" id="GO:0051536">
    <property type="term" value="F:iron-sulfur cluster binding"/>
    <property type="evidence" value="ECO:0007669"/>
    <property type="project" value="UniProtKB-KW"/>
</dbReference>
<dbReference type="PROSITE" id="PS00198">
    <property type="entry name" value="4FE4S_FER_1"/>
    <property type="match status" value="1"/>
</dbReference>
<keyword evidence="3" id="KW-0411">Iron-sulfur</keyword>
<comment type="caution">
    <text evidence="5">The sequence shown here is derived from an EMBL/GenBank/DDBJ whole genome shotgun (WGS) entry which is preliminary data.</text>
</comment>
<dbReference type="InterPro" id="IPR017896">
    <property type="entry name" value="4Fe4S_Fe-S-bd"/>
</dbReference>
<dbReference type="Proteomes" id="UP000649604">
    <property type="component" value="Unassembled WGS sequence"/>
</dbReference>
<evidence type="ECO:0000259" key="4">
    <source>
        <dbReference type="PROSITE" id="PS51379"/>
    </source>
</evidence>
<dbReference type="CDD" id="cd19100">
    <property type="entry name" value="AKR_unchar"/>
    <property type="match status" value="1"/>
</dbReference>
<accession>A0A9D5K0E8</accession>
<dbReference type="SUPFAM" id="SSF46548">
    <property type="entry name" value="alpha-helical ferredoxin"/>
    <property type="match status" value="1"/>
</dbReference>
<evidence type="ECO:0000313" key="6">
    <source>
        <dbReference type="Proteomes" id="UP000649604"/>
    </source>
</evidence>
<protein>
    <recommendedName>
        <fullName evidence="4">4Fe-4S ferredoxin-type domain-containing protein</fullName>
    </recommendedName>
</protein>
<dbReference type="InterPro" id="IPR017900">
    <property type="entry name" value="4Fe4S_Fe_S_CS"/>
</dbReference>
<dbReference type="Gene3D" id="3.20.20.100">
    <property type="entry name" value="NADP-dependent oxidoreductase domain"/>
    <property type="match status" value="1"/>
</dbReference>
<dbReference type="AlphaFoldDB" id="A0A9D5K0E8"/>
<organism evidence="5 6">
    <name type="scientific">candidate division KSB3 bacterium</name>
    <dbReference type="NCBI Taxonomy" id="2044937"/>
    <lineage>
        <taxon>Bacteria</taxon>
        <taxon>candidate division KSB3</taxon>
    </lineage>
</organism>
<keyword evidence="2" id="KW-0408">Iron</keyword>
<dbReference type="InterPro" id="IPR023210">
    <property type="entry name" value="NADP_OxRdtase_dom"/>
</dbReference>
<evidence type="ECO:0000256" key="2">
    <source>
        <dbReference type="ARBA" id="ARBA00023004"/>
    </source>
</evidence>
<evidence type="ECO:0000313" key="5">
    <source>
        <dbReference type="EMBL" id="MBD3327578.1"/>
    </source>
</evidence>
<dbReference type="PANTHER" id="PTHR43312:SF1">
    <property type="entry name" value="NADP-DEPENDENT OXIDOREDUCTASE DOMAIN-CONTAINING PROTEIN"/>
    <property type="match status" value="1"/>
</dbReference>
<gene>
    <name evidence="5" type="ORF">GF339_23540</name>
</gene>
<feature type="domain" description="4Fe-4S ferredoxin-type" evidence="4">
    <location>
        <begin position="340"/>
        <end position="369"/>
    </location>
</feature>
<dbReference type="EMBL" id="WJJP01000761">
    <property type="protein sequence ID" value="MBD3327578.1"/>
    <property type="molecule type" value="Genomic_DNA"/>
</dbReference>
<sequence>MLDHTMDMDYRTLGRTGLKASVIGLGTEYLHGQSRETVISVVHEALQQGVNYFDIIFSFPEYLDNLGIALEGQRKRIFLAGHLGSSEKNGQYQKTRSVKKSKAVFLDLLSRLGTEAVDLLFLHNCDRQNDYDQLMHGGQFDLACALKQEGKARFLGFSGHTIATARQAVESGQIDVLMFPIHLAGNAVPGRQDLLNACIARDIGVVAMKPYAGGKLLLEKRSIQVGKTQMGGEALKLKASAPISPVHCLAYSLEQIGVSIALPGCADREQLFAALAYLEASDAEKDFSSVITDVRQYATGECVYCNHCLPCPSQIDVGKTLRLLDIARQHLTAELRAQYARLPASASACTACGACVERCPFGVDVIAKMTRAVQIFEAREP</sequence>
<proteinExistence type="predicted"/>
<dbReference type="SUPFAM" id="SSF51430">
    <property type="entry name" value="NAD(P)-linked oxidoreductase"/>
    <property type="match status" value="1"/>
</dbReference>
<dbReference type="Pfam" id="PF00248">
    <property type="entry name" value="Aldo_ket_red"/>
    <property type="match status" value="1"/>
</dbReference>
<keyword evidence="1" id="KW-0479">Metal-binding</keyword>
<name>A0A9D5K0E8_9BACT</name>
<evidence type="ECO:0000256" key="3">
    <source>
        <dbReference type="ARBA" id="ARBA00023014"/>
    </source>
</evidence>
<evidence type="ECO:0000256" key="1">
    <source>
        <dbReference type="ARBA" id="ARBA00022723"/>
    </source>
</evidence>
<dbReference type="Pfam" id="PF13187">
    <property type="entry name" value="Fer4_9"/>
    <property type="match status" value="1"/>
</dbReference>
<dbReference type="InterPro" id="IPR053135">
    <property type="entry name" value="AKR2_Oxidoreductase"/>
</dbReference>
<dbReference type="Gene3D" id="1.10.1060.10">
    <property type="entry name" value="Alpha-helical ferredoxin"/>
    <property type="match status" value="1"/>
</dbReference>
<dbReference type="InterPro" id="IPR009051">
    <property type="entry name" value="Helical_ferredxn"/>
</dbReference>
<dbReference type="PANTHER" id="PTHR43312">
    <property type="entry name" value="D-THREO-ALDOSE 1-DEHYDROGENASE"/>
    <property type="match status" value="1"/>
</dbReference>